<gene>
    <name evidence="5" type="ORF">SPI_03357</name>
</gene>
<feature type="transmembrane region" description="Helical" evidence="4">
    <location>
        <begin position="360"/>
        <end position="379"/>
    </location>
</feature>
<feature type="transmembrane region" description="Helical" evidence="4">
    <location>
        <begin position="275"/>
        <end position="298"/>
    </location>
</feature>
<protein>
    <submittedName>
        <fullName evidence="5">Major facilitator superfamily transporter</fullName>
    </submittedName>
</protein>
<keyword evidence="4" id="KW-1133">Transmembrane helix</keyword>
<dbReference type="PANTHER" id="PTHR11360">
    <property type="entry name" value="MONOCARBOXYLATE TRANSPORTER"/>
    <property type="match status" value="1"/>
</dbReference>
<dbReference type="InterPro" id="IPR011701">
    <property type="entry name" value="MFS"/>
</dbReference>
<evidence type="ECO:0000313" key="5">
    <source>
        <dbReference type="EMBL" id="OAA64710.1"/>
    </source>
</evidence>
<proteinExistence type="inferred from homology"/>
<feature type="compositionally biased region" description="Basic and acidic residues" evidence="3">
    <location>
        <begin position="1"/>
        <end position="11"/>
    </location>
</feature>
<feature type="transmembrane region" description="Helical" evidence="4">
    <location>
        <begin position="319"/>
        <end position="340"/>
    </location>
</feature>
<dbReference type="Gene3D" id="1.20.1250.20">
    <property type="entry name" value="MFS general substrate transporter like domains"/>
    <property type="match status" value="1"/>
</dbReference>
<comment type="subcellular location">
    <subcellularLocation>
        <location evidence="1">Membrane</location>
        <topology evidence="1">Multi-pass membrane protein</topology>
    </subcellularLocation>
</comment>
<comment type="caution">
    <text evidence="5">The sequence shown here is derived from an EMBL/GenBank/DDBJ whole genome shotgun (WGS) entry which is preliminary data.</text>
</comment>
<dbReference type="GO" id="GO:0022857">
    <property type="term" value="F:transmembrane transporter activity"/>
    <property type="evidence" value="ECO:0007669"/>
    <property type="project" value="InterPro"/>
</dbReference>
<name>A0A162MNW6_9HYPO</name>
<feature type="transmembrane region" description="Helical" evidence="4">
    <location>
        <begin position="157"/>
        <end position="175"/>
    </location>
</feature>
<accession>A0A162MNW6</accession>
<dbReference type="AlphaFoldDB" id="A0A162MNW6"/>
<keyword evidence="6" id="KW-1185">Reference proteome</keyword>
<sequence length="513" mass="55091">MNTDEKQDRHAKQGSTETTLEIEEEPVTRRDILAPRHDHHTRDNDDKNVGGNGSGGGNGDDGDDRLSDCDALTAAGDDPEANGNGGGGRGRALSILSRLSSRGPLDLGPAPDGGFAAWSTCVGTHIVFANTWGFINSFGVFQTYYADFLAPLPPSTISWIGSVQVFLTFFLSAITGRIGDAGYFWPCYWTGFAFMLLGVFTASVGARYWQLMLSQGLSVGLAAGFLCCPSMSNMVTYFDRRRALAIGVLSCGNVTGGLIYPAIARQLLPAVGFHWTLRAVGFLQLGLLLVAALLIRVRRRPKLPLRPIFDFAVFKDLEYTMYGLGMIFNMAGTFIIYYYIASFGRGAVTPAFSYPQSLNLLLIFNGIGIVGRLSVCYYADHVGPLNLVYPMALLSALLCFALVAVRNPSGLYGWVSVYGVIAGALQALFPAGLSSLTTDMSKVGQRIGLGFTFIGVSVVAGPPVAGAMITAMHGRYWGAQLFAACLLVVGGSLVMVAKVLRMRRTNGRWGDKI</sequence>
<organism evidence="5 6">
    <name type="scientific">Niveomyces insectorum RCEF 264</name>
    <dbReference type="NCBI Taxonomy" id="1081102"/>
    <lineage>
        <taxon>Eukaryota</taxon>
        <taxon>Fungi</taxon>
        <taxon>Dikarya</taxon>
        <taxon>Ascomycota</taxon>
        <taxon>Pezizomycotina</taxon>
        <taxon>Sordariomycetes</taxon>
        <taxon>Hypocreomycetidae</taxon>
        <taxon>Hypocreales</taxon>
        <taxon>Cordycipitaceae</taxon>
        <taxon>Niveomyces</taxon>
    </lineage>
</organism>
<feature type="transmembrane region" description="Helical" evidence="4">
    <location>
        <begin position="448"/>
        <end position="471"/>
    </location>
</feature>
<feature type="compositionally biased region" description="Gly residues" evidence="3">
    <location>
        <begin position="50"/>
        <end position="59"/>
    </location>
</feature>
<dbReference type="Pfam" id="PF07690">
    <property type="entry name" value="MFS_1"/>
    <property type="match status" value="1"/>
</dbReference>
<dbReference type="InterPro" id="IPR050327">
    <property type="entry name" value="Proton-linked_MCT"/>
</dbReference>
<feature type="transmembrane region" description="Helical" evidence="4">
    <location>
        <begin position="411"/>
        <end position="436"/>
    </location>
</feature>
<feature type="compositionally biased region" description="Basic and acidic residues" evidence="3">
    <location>
        <begin position="26"/>
        <end position="48"/>
    </location>
</feature>
<feature type="region of interest" description="Disordered" evidence="3">
    <location>
        <begin position="1"/>
        <end position="89"/>
    </location>
</feature>
<evidence type="ECO:0000256" key="4">
    <source>
        <dbReference type="SAM" id="Phobius"/>
    </source>
</evidence>
<dbReference type="EMBL" id="AZHD01000004">
    <property type="protein sequence ID" value="OAA64710.1"/>
    <property type="molecule type" value="Genomic_DNA"/>
</dbReference>
<keyword evidence="4" id="KW-0472">Membrane</keyword>
<feature type="transmembrane region" description="Helical" evidence="4">
    <location>
        <begin position="187"/>
        <end position="206"/>
    </location>
</feature>
<reference evidence="5 6" key="1">
    <citation type="journal article" date="2016" name="Genome Biol. Evol.">
        <title>Divergent and convergent evolution of fungal pathogenicity.</title>
        <authorList>
            <person name="Shang Y."/>
            <person name="Xiao G."/>
            <person name="Zheng P."/>
            <person name="Cen K."/>
            <person name="Zhan S."/>
            <person name="Wang C."/>
        </authorList>
    </citation>
    <scope>NUCLEOTIDE SEQUENCE [LARGE SCALE GENOMIC DNA]</scope>
    <source>
        <strain evidence="5 6">RCEF 264</strain>
    </source>
</reference>
<evidence type="ECO:0000256" key="3">
    <source>
        <dbReference type="SAM" id="MobiDB-lite"/>
    </source>
</evidence>
<dbReference type="PANTHER" id="PTHR11360:SF130">
    <property type="entry name" value="MAJOR FACILITATOR SUPERFAMILY (MFS) PROFILE DOMAIN-CONTAINING PROTEIN-RELATED"/>
    <property type="match status" value="1"/>
</dbReference>
<feature type="transmembrane region" description="Helical" evidence="4">
    <location>
        <begin position="477"/>
        <end position="500"/>
    </location>
</feature>
<dbReference type="GO" id="GO:0016020">
    <property type="term" value="C:membrane"/>
    <property type="evidence" value="ECO:0007669"/>
    <property type="project" value="UniProtKB-SubCell"/>
</dbReference>
<feature type="transmembrane region" description="Helical" evidence="4">
    <location>
        <begin position="212"/>
        <end position="231"/>
    </location>
</feature>
<evidence type="ECO:0000256" key="2">
    <source>
        <dbReference type="ARBA" id="ARBA00006727"/>
    </source>
</evidence>
<comment type="similarity">
    <text evidence="2">Belongs to the major facilitator superfamily. Monocarboxylate porter (TC 2.A.1.13) family.</text>
</comment>
<feature type="transmembrane region" description="Helical" evidence="4">
    <location>
        <begin position="243"/>
        <end position="263"/>
    </location>
</feature>
<feature type="transmembrane region" description="Helical" evidence="4">
    <location>
        <begin position="386"/>
        <end position="405"/>
    </location>
</feature>
<dbReference type="OrthoDB" id="2019491at2759"/>
<evidence type="ECO:0000256" key="1">
    <source>
        <dbReference type="ARBA" id="ARBA00004141"/>
    </source>
</evidence>
<evidence type="ECO:0000313" key="6">
    <source>
        <dbReference type="Proteomes" id="UP000076874"/>
    </source>
</evidence>
<dbReference type="Proteomes" id="UP000076874">
    <property type="component" value="Unassembled WGS sequence"/>
</dbReference>
<keyword evidence="4" id="KW-0812">Transmembrane</keyword>
<dbReference type="InterPro" id="IPR036259">
    <property type="entry name" value="MFS_trans_sf"/>
</dbReference>
<dbReference type="SUPFAM" id="SSF103473">
    <property type="entry name" value="MFS general substrate transporter"/>
    <property type="match status" value="1"/>
</dbReference>